<dbReference type="InterPro" id="IPR031310">
    <property type="entry name" value="Ribosomal_uL5_N"/>
</dbReference>
<sequence length="192" mass="21991">MSENYTPRLKARYREEIKNNLNEKFNYDNVMQIPGVTKIVVNMGVGDAARDSKVINGALEDLAAITGQKPQLRRARKSIANFKLREGMPIGARVTLRGDRMWEFLDRLLTIALPRIRDFRGLSDRQFDGHGNYTFGLSEQTMFYEIDVDKIDRQRGMDITVVTTATNDEEGRQLLRELGFPFADKDGKMQQA</sequence>
<keyword evidence="3 4" id="KW-0687">Ribonucleoprotein</keyword>
<gene>
    <name evidence="4 8" type="primary">rplE</name>
    <name evidence="8" type="ORF">CMASS_01760</name>
</gene>
<keyword evidence="2 4" id="KW-0689">Ribosomal protein</keyword>
<dbReference type="InterPro" id="IPR020930">
    <property type="entry name" value="Ribosomal_uL5_bac-type"/>
</dbReference>
<evidence type="ECO:0000313" key="9">
    <source>
        <dbReference type="Proteomes" id="UP001220064"/>
    </source>
</evidence>
<accession>A0ABY7U603</accession>
<dbReference type="InterPro" id="IPR031309">
    <property type="entry name" value="Ribosomal_uL5_C"/>
</dbReference>
<feature type="domain" description="Large ribosomal subunit protein uL5 C-terminal" evidence="7">
    <location>
        <begin position="89"/>
        <end position="182"/>
    </location>
</feature>
<evidence type="ECO:0000256" key="3">
    <source>
        <dbReference type="ARBA" id="ARBA00023274"/>
    </source>
</evidence>
<evidence type="ECO:0000256" key="1">
    <source>
        <dbReference type="ARBA" id="ARBA00008553"/>
    </source>
</evidence>
<dbReference type="Proteomes" id="UP001220064">
    <property type="component" value="Chromosome"/>
</dbReference>
<evidence type="ECO:0000313" key="8">
    <source>
        <dbReference type="EMBL" id="WCZ31811.1"/>
    </source>
</evidence>
<comment type="function">
    <text evidence="4">This is 1 of the proteins that bind and probably mediate the attachment of the 5S RNA into the large ribosomal subunit, where it forms part of the central protuberance. In the 70S ribosome it contacts protein S13 of the 30S subunit (bridge B1b), connecting the 2 subunits; this bridge is implicated in subunit movement. Contacts the P site tRNA; the 5S rRNA and some of its associated proteins might help stabilize positioning of ribosome-bound tRNAs.</text>
</comment>
<dbReference type="PIRSF" id="PIRSF002161">
    <property type="entry name" value="Ribosomal_L5"/>
    <property type="match status" value="1"/>
</dbReference>
<dbReference type="InterPro" id="IPR002132">
    <property type="entry name" value="Ribosomal_uL5"/>
</dbReference>
<evidence type="ECO:0000259" key="6">
    <source>
        <dbReference type="Pfam" id="PF00281"/>
    </source>
</evidence>
<reference evidence="8 9" key="1">
    <citation type="submission" date="2020-10" db="EMBL/GenBank/DDBJ databases">
        <title>Complete genome sequence of Corynebacterium massiliense DSM 45435, type strain of Corynebacterium massiliense.</title>
        <authorList>
            <person name="Busche T."/>
            <person name="Kalinowski J."/>
            <person name="Ruckert C."/>
        </authorList>
    </citation>
    <scope>NUCLEOTIDE SEQUENCE [LARGE SCALE GENOMIC DNA]</scope>
    <source>
        <strain evidence="8 9">DSM 45435</strain>
    </source>
</reference>
<organism evidence="8 9">
    <name type="scientific">Corynebacterium massiliense DSM 45435</name>
    <dbReference type="NCBI Taxonomy" id="1121364"/>
    <lineage>
        <taxon>Bacteria</taxon>
        <taxon>Bacillati</taxon>
        <taxon>Actinomycetota</taxon>
        <taxon>Actinomycetes</taxon>
        <taxon>Mycobacteriales</taxon>
        <taxon>Corynebacteriaceae</taxon>
        <taxon>Corynebacterium</taxon>
    </lineage>
</organism>
<dbReference type="EMBL" id="CP063189">
    <property type="protein sequence ID" value="WCZ31811.1"/>
    <property type="molecule type" value="Genomic_DNA"/>
</dbReference>
<dbReference type="NCBIfam" id="NF000585">
    <property type="entry name" value="PRK00010.1"/>
    <property type="match status" value="1"/>
</dbReference>
<comment type="similarity">
    <text evidence="1 4 5">Belongs to the universal ribosomal protein uL5 family.</text>
</comment>
<dbReference type="Pfam" id="PF00673">
    <property type="entry name" value="Ribosomal_L5_C"/>
    <property type="match status" value="1"/>
</dbReference>
<proteinExistence type="inferred from homology"/>
<evidence type="ECO:0000259" key="7">
    <source>
        <dbReference type="Pfam" id="PF00673"/>
    </source>
</evidence>
<keyword evidence="4" id="KW-0820">tRNA-binding</keyword>
<dbReference type="HAMAP" id="MF_01333_B">
    <property type="entry name" value="Ribosomal_uL5_B"/>
    <property type="match status" value="1"/>
</dbReference>
<keyword evidence="9" id="KW-1185">Reference proteome</keyword>
<keyword evidence="4" id="KW-0699">rRNA-binding</keyword>
<dbReference type="PANTHER" id="PTHR11994">
    <property type="entry name" value="60S RIBOSOMAL PROTEIN L11-RELATED"/>
    <property type="match status" value="1"/>
</dbReference>
<protein>
    <recommendedName>
        <fullName evidence="4">Large ribosomal subunit protein uL5</fullName>
    </recommendedName>
</protein>
<name>A0ABY7U603_9CORY</name>
<dbReference type="RefSeq" id="WP_022862753.1">
    <property type="nucleotide sequence ID" value="NZ_ATVG01000003.1"/>
</dbReference>
<dbReference type="GO" id="GO:0005840">
    <property type="term" value="C:ribosome"/>
    <property type="evidence" value="ECO:0007669"/>
    <property type="project" value="UniProtKB-KW"/>
</dbReference>
<evidence type="ECO:0000256" key="5">
    <source>
        <dbReference type="RuleBase" id="RU003930"/>
    </source>
</evidence>
<dbReference type="Pfam" id="PF00281">
    <property type="entry name" value="Ribosomal_L5"/>
    <property type="match status" value="1"/>
</dbReference>
<evidence type="ECO:0000256" key="2">
    <source>
        <dbReference type="ARBA" id="ARBA00022980"/>
    </source>
</evidence>
<dbReference type="SUPFAM" id="SSF55282">
    <property type="entry name" value="RL5-like"/>
    <property type="match status" value="1"/>
</dbReference>
<dbReference type="Gene3D" id="3.30.1440.10">
    <property type="match status" value="1"/>
</dbReference>
<feature type="domain" description="Large ribosomal subunit protein uL5 N-terminal" evidence="6">
    <location>
        <begin position="29"/>
        <end position="85"/>
    </location>
</feature>
<keyword evidence="4" id="KW-0694">RNA-binding</keyword>
<evidence type="ECO:0000256" key="4">
    <source>
        <dbReference type="HAMAP-Rule" id="MF_01333"/>
    </source>
</evidence>
<dbReference type="InterPro" id="IPR022803">
    <property type="entry name" value="Ribosomal_uL5_dom_sf"/>
</dbReference>
<comment type="subunit">
    <text evidence="4">Part of the 50S ribosomal subunit; part of the 5S rRNA/L5/L18/L25 subcomplex. Contacts the 5S rRNA and the P site tRNA. Forms a bridge to the 30S subunit in the 70S ribosome.</text>
</comment>